<dbReference type="PANTHER" id="PTHR30419:SF8">
    <property type="entry name" value="NITROGEN ASSIMILATION TRANSCRIPTIONAL ACTIVATOR-RELATED"/>
    <property type="match status" value="1"/>
</dbReference>
<dbReference type="STRING" id="745411.B3C1_03055"/>
<accession>K2KIT7</accession>
<evidence type="ECO:0000313" key="7">
    <source>
        <dbReference type="Proteomes" id="UP000006755"/>
    </source>
</evidence>
<keyword evidence="2" id="KW-0805">Transcription regulation</keyword>
<reference evidence="6 7" key="1">
    <citation type="journal article" date="2012" name="J. Bacteriol.">
        <title>Genome Sequence of Gallaecimonas xiamenensis Type Strain 3-C-1.</title>
        <authorList>
            <person name="Lai Q."/>
            <person name="Wang L."/>
            <person name="Wang W."/>
            <person name="Shao Z."/>
        </authorList>
    </citation>
    <scope>NUCLEOTIDE SEQUENCE [LARGE SCALE GENOMIC DNA]</scope>
    <source>
        <strain evidence="6 7">3-C-1</strain>
    </source>
</reference>
<dbReference type="CDD" id="cd05466">
    <property type="entry name" value="PBP2_LTTR_substrate"/>
    <property type="match status" value="1"/>
</dbReference>
<evidence type="ECO:0000256" key="2">
    <source>
        <dbReference type="ARBA" id="ARBA00023015"/>
    </source>
</evidence>
<dbReference type="EMBL" id="AMRI01000003">
    <property type="protein sequence ID" value="EKE77150.1"/>
    <property type="molecule type" value="Genomic_DNA"/>
</dbReference>
<keyword evidence="7" id="KW-1185">Reference proteome</keyword>
<dbReference type="Proteomes" id="UP000006755">
    <property type="component" value="Unassembled WGS sequence"/>
</dbReference>
<dbReference type="eggNOG" id="COG0583">
    <property type="taxonomic scope" value="Bacteria"/>
</dbReference>
<dbReference type="InterPro" id="IPR000847">
    <property type="entry name" value="LysR_HTH_N"/>
</dbReference>
<dbReference type="PANTHER" id="PTHR30419">
    <property type="entry name" value="HTH-TYPE TRANSCRIPTIONAL REGULATOR YBHD"/>
    <property type="match status" value="1"/>
</dbReference>
<dbReference type="RefSeq" id="WP_008482834.1">
    <property type="nucleotide sequence ID" value="NZ_AMRI01000003.1"/>
</dbReference>
<dbReference type="GO" id="GO:0005829">
    <property type="term" value="C:cytosol"/>
    <property type="evidence" value="ECO:0007669"/>
    <property type="project" value="TreeGrafter"/>
</dbReference>
<dbReference type="Pfam" id="PF00126">
    <property type="entry name" value="HTH_1"/>
    <property type="match status" value="1"/>
</dbReference>
<dbReference type="PRINTS" id="PR00039">
    <property type="entry name" value="HTHLYSR"/>
</dbReference>
<dbReference type="InterPro" id="IPR005119">
    <property type="entry name" value="LysR_subst-bd"/>
</dbReference>
<dbReference type="Gene3D" id="1.10.10.10">
    <property type="entry name" value="Winged helix-like DNA-binding domain superfamily/Winged helix DNA-binding domain"/>
    <property type="match status" value="1"/>
</dbReference>
<evidence type="ECO:0000256" key="3">
    <source>
        <dbReference type="ARBA" id="ARBA00023125"/>
    </source>
</evidence>
<name>K2KIT7_9GAMM</name>
<dbReference type="OrthoDB" id="646694at2"/>
<comment type="similarity">
    <text evidence="1">Belongs to the LysR transcriptional regulatory family.</text>
</comment>
<dbReference type="PROSITE" id="PS50931">
    <property type="entry name" value="HTH_LYSR"/>
    <property type="match status" value="1"/>
</dbReference>
<keyword evidence="4" id="KW-0804">Transcription</keyword>
<dbReference type="Gene3D" id="3.40.190.290">
    <property type="match status" value="1"/>
</dbReference>
<dbReference type="InterPro" id="IPR036388">
    <property type="entry name" value="WH-like_DNA-bd_sf"/>
</dbReference>
<dbReference type="InterPro" id="IPR050950">
    <property type="entry name" value="HTH-type_LysR_regulators"/>
</dbReference>
<dbReference type="PATRIC" id="fig|745411.4.peg.599"/>
<evidence type="ECO:0000256" key="1">
    <source>
        <dbReference type="ARBA" id="ARBA00009437"/>
    </source>
</evidence>
<proteinExistence type="inferred from homology"/>
<evidence type="ECO:0000259" key="5">
    <source>
        <dbReference type="PROSITE" id="PS50931"/>
    </source>
</evidence>
<gene>
    <name evidence="6" type="ORF">B3C1_03055</name>
</gene>
<dbReference type="InterPro" id="IPR036390">
    <property type="entry name" value="WH_DNA-bd_sf"/>
</dbReference>
<dbReference type="FunFam" id="1.10.10.10:FF:000001">
    <property type="entry name" value="LysR family transcriptional regulator"/>
    <property type="match status" value="1"/>
</dbReference>
<dbReference type="GO" id="GO:0003700">
    <property type="term" value="F:DNA-binding transcription factor activity"/>
    <property type="evidence" value="ECO:0007669"/>
    <property type="project" value="InterPro"/>
</dbReference>
<keyword evidence="3" id="KW-0238">DNA-binding</keyword>
<organism evidence="6 7">
    <name type="scientific">Gallaecimonas xiamenensis 3-C-1</name>
    <dbReference type="NCBI Taxonomy" id="745411"/>
    <lineage>
        <taxon>Bacteria</taxon>
        <taxon>Pseudomonadati</taxon>
        <taxon>Pseudomonadota</taxon>
        <taxon>Gammaproteobacteria</taxon>
        <taxon>Enterobacterales</taxon>
        <taxon>Gallaecimonadaceae</taxon>
        <taxon>Gallaecimonas</taxon>
    </lineage>
</organism>
<dbReference type="GO" id="GO:0003677">
    <property type="term" value="F:DNA binding"/>
    <property type="evidence" value="ECO:0007669"/>
    <property type="project" value="UniProtKB-KW"/>
</dbReference>
<protein>
    <submittedName>
        <fullName evidence="6">Transcriptional regulator</fullName>
    </submittedName>
</protein>
<evidence type="ECO:0000256" key="4">
    <source>
        <dbReference type="ARBA" id="ARBA00023163"/>
    </source>
</evidence>
<dbReference type="SUPFAM" id="SSF53850">
    <property type="entry name" value="Periplasmic binding protein-like II"/>
    <property type="match status" value="1"/>
</dbReference>
<dbReference type="Pfam" id="PF03466">
    <property type="entry name" value="LysR_substrate"/>
    <property type="match status" value="1"/>
</dbReference>
<dbReference type="AlphaFoldDB" id="K2KIT7"/>
<evidence type="ECO:0000313" key="6">
    <source>
        <dbReference type="EMBL" id="EKE77150.1"/>
    </source>
</evidence>
<feature type="domain" description="HTH lysR-type" evidence="5">
    <location>
        <begin position="1"/>
        <end position="58"/>
    </location>
</feature>
<comment type="caution">
    <text evidence="6">The sequence shown here is derived from an EMBL/GenBank/DDBJ whole genome shotgun (WGS) entry which is preliminary data.</text>
</comment>
<dbReference type="SUPFAM" id="SSF46785">
    <property type="entry name" value="Winged helix' DNA-binding domain"/>
    <property type="match status" value="1"/>
</dbReference>
<sequence length="289" mass="32686">MDIKALRYFYQVARLGSFTQAAQLLGVAQPAVSMAVRKLEDSLALSLFHRQDRRVNLTDEGRRLLPHAERILKALSDAELEMEELKGLSTGEVRVGIPSMLGSYYFPPILMAFRNRYPNLNLSVIEGGTWQLRQMLEAGELDLAVIVSEFLPPELEARVFLTEEMLVTVAKDHPFAALAAVDTQAFFDQELVMFQEGYFHRKIVDRLAKEAGRRPNIVFQTNLIPLIKSIVRQGFGISTLLRMAVADEPELVSVPFKDPLWLQLSIAWRKDSYLSRANSAFVDFLLEAS</sequence>